<evidence type="ECO:0000313" key="4">
    <source>
        <dbReference type="Proteomes" id="UP000294575"/>
    </source>
</evidence>
<dbReference type="EMBL" id="SNYK01000003">
    <property type="protein sequence ID" value="TDQ38943.1"/>
    <property type="molecule type" value="Genomic_DNA"/>
</dbReference>
<feature type="transmembrane region" description="Helical" evidence="1">
    <location>
        <begin position="265"/>
        <end position="284"/>
    </location>
</feature>
<protein>
    <submittedName>
        <fullName evidence="3">Threonine/homoserine efflux transporter RhtA</fullName>
    </submittedName>
</protein>
<dbReference type="PANTHER" id="PTHR22911:SF103">
    <property type="entry name" value="BLR2811 PROTEIN"/>
    <property type="match status" value="1"/>
</dbReference>
<feature type="transmembrane region" description="Helical" evidence="1">
    <location>
        <begin position="73"/>
        <end position="93"/>
    </location>
</feature>
<keyword evidence="1" id="KW-0472">Membrane</keyword>
<feature type="transmembrane region" description="Helical" evidence="1">
    <location>
        <begin position="235"/>
        <end position="259"/>
    </location>
</feature>
<feature type="transmembrane region" description="Helical" evidence="1">
    <location>
        <begin position="206"/>
        <end position="228"/>
    </location>
</feature>
<proteinExistence type="predicted"/>
<dbReference type="RefSeq" id="WP_101497745.1">
    <property type="nucleotide sequence ID" value="NZ_LNJZ01000009.1"/>
</dbReference>
<feature type="domain" description="EamA" evidence="2">
    <location>
        <begin position="8"/>
        <end position="140"/>
    </location>
</feature>
<feature type="transmembrane region" description="Helical" evidence="1">
    <location>
        <begin position="179"/>
        <end position="200"/>
    </location>
</feature>
<dbReference type="GO" id="GO:0016020">
    <property type="term" value="C:membrane"/>
    <property type="evidence" value="ECO:0007669"/>
    <property type="project" value="InterPro"/>
</dbReference>
<evidence type="ECO:0000256" key="1">
    <source>
        <dbReference type="SAM" id="Phobius"/>
    </source>
</evidence>
<evidence type="ECO:0000313" key="3">
    <source>
        <dbReference type="EMBL" id="TDQ38943.1"/>
    </source>
</evidence>
<feature type="transmembrane region" description="Helical" evidence="1">
    <location>
        <begin position="31"/>
        <end position="53"/>
    </location>
</feature>
<gene>
    <name evidence="3" type="ORF">DFQ45_103109</name>
</gene>
<dbReference type="Pfam" id="PF00892">
    <property type="entry name" value="EamA"/>
    <property type="match status" value="2"/>
</dbReference>
<keyword evidence="1" id="KW-1133">Transmembrane helix</keyword>
<feature type="transmembrane region" description="Helical" evidence="1">
    <location>
        <begin position="99"/>
        <end position="117"/>
    </location>
</feature>
<dbReference type="InterPro" id="IPR037185">
    <property type="entry name" value="EmrE-like"/>
</dbReference>
<accession>A0A4R6U2J5</accession>
<dbReference type="Proteomes" id="UP000294575">
    <property type="component" value="Unassembled WGS sequence"/>
</dbReference>
<dbReference type="AlphaFoldDB" id="A0A4R6U2J5"/>
<keyword evidence="1" id="KW-0812">Transmembrane</keyword>
<evidence type="ECO:0000259" key="2">
    <source>
        <dbReference type="Pfam" id="PF00892"/>
    </source>
</evidence>
<name>A0A4R6U2J5_9GAMM</name>
<comment type="caution">
    <text evidence="3">The sequence shown here is derived from an EMBL/GenBank/DDBJ whole genome shotgun (WGS) entry which is preliminary data.</text>
</comment>
<dbReference type="InterPro" id="IPR000620">
    <property type="entry name" value="EamA_dom"/>
</dbReference>
<reference evidence="3 4" key="1">
    <citation type="submission" date="2019-03" db="EMBL/GenBank/DDBJ databases">
        <title>Genomic Encyclopedia of Type Strains, Phase IV (KMG-IV): sequencing the most valuable type-strain genomes for metagenomic binning, comparative biology and taxonomic classification.</title>
        <authorList>
            <person name="Goeker M."/>
        </authorList>
    </citation>
    <scope>NUCLEOTIDE SEQUENCE [LARGE SCALE GENOMIC DNA]</scope>
    <source>
        <strain evidence="3 4">DSM 28679</strain>
    </source>
</reference>
<feature type="domain" description="EamA" evidence="2">
    <location>
        <begin position="149"/>
        <end position="277"/>
    </location>
</feature>
<feature type="transmembrane region" description="Helical" evidence="1">
    <location>
        <begin position="146"/>
        <end position="167"/>
    </location>
</feature>
<organism evidence="3 4">
    <name type="scientific">Thiopseudomonas denitrificans</name>
    <dbReference type="NCBI Taxonomy" id="1501432"/>
    <lineage>
        <taxon>Bacteria</taxon>
        <taxon>Pseudomonadati</taxon>
        <taxon>Pseudomonadota</taxon>
        <taxon>Gammaproteobacteria</taxon>
        <taxon>Pseudomonadales</taxon>
        <taxon>Pseudomonadaceae</taxon>
        <taxon>Thiopseudomonas</taxon>
    </lineage>
</organism>
<feature type="transmembrane region" description="Helical" evidence="1">
    <location>
        <begin position="124"/>
        <end position="140"/>
    </location>
</feature>
<dbReference type="SUPFAM" id="SSF103481">
    <property type="entry name" value="Multidrug resistance efflux transporter EmrE"/>
    <property type="match status" value="2"/>
</dbReference>
<dbReference type="OrthoDB" id="6115788at2"/>
<dbReference type="PANTHER" id="PTHR22911">
    <property type="entry name" value="ACYL-MALONYL CONDENSING ENZYME-RELATED"/>
    <property type="match status" value="1"/>
</dbReference>
<keyword evidence="4" id="KW-1185">Reference proteome</keyword>
<sequence length="288" mass="30895">MKPDHILAGIALILASGLLLASHDAMTKHLALSLSVPLILWVRYCVQSVLLPLMFVPSLGRSLFHTYRPGLQLLRGVSLLAVGVLIISGLRYIPLAETTAVIFLAPLFVTLLSALLLREQVRQVQWLAIGLGLLGVLLVVRPGGELFVWPILYPLAAALCFAFYQLLTRLLAGKDHPATSNFYSGLVGAVLLTPFALLQLDTVGQLAPLDIGMLLGLGVLAMAGHMLLTQAFRYATAAVLAPFTYGQIISACVVGWIAFGQLPDALALVGVAVIIASGVWMGWLQMRR</sequence>